<dbReference type="Pfam" id="PF00082">
    <property type="entry name" value="Peptidase_S8"/>
    <property type="match status" value="1"/>
</dbReference>
<dbReference type="SUPFAM" id="SSF52743">
    <property type="entry name" value="Subtilisin-like"/>
    <property type="match status" value="1"/>
</dbReference>
<feature type="active site" description="Charge relay system" evidence="5">
    <location>
        <position position="85"/>
    </location>
</feature>
<evidence type="ECO:0000259" key="8">
    <source>
        <dbReference type="Pfam" id="PF00082"/>
    </source>
</evidence>
<organism evidence="9 10">
    <name type="scientific">Winogradskya consettensis</name>
    <dbReference type="NCBI Taxonomy" id="113560"/>
    <lineage>
        <taxon>Bacteria</taxon>
        <taxon>Bacillati</taxon>
        <taxon>Actinomycetota</taxon>
        <taxon>Actinomycetes</taxon>
        <taxon>Micromonosporales</taxon>
        <taxon>Micromonosporaceae</taxon>
        <taxon>Winogradskya</taxon>
    </lineage>
</organism>
<evidence type="ECO:0000256" key="6">
    <source>
        <dbReference type="RuleBase" id="RU003355"/>
    </source>
</evidence>
<dbReference type="GO" id="GO:0006508">
    <property type="term" value="P:proteolysis"/>
    <property type="evidence" value="ECO:0007669"/>
    <property type="project" value="UniProtKB-KW"/>
</dbReference>
<dbReference type="PROSITE" id="PS00137">
    <property type="entry name" value="SUBTILASE_HIS"/>
    <property type="match status" value="1"/>
</dbReference>
<evidence type="ECO:0000313" key="10">
    <source>
        <dbReference type="Proteomes" id="UP000680865"/>
    </source>
</evidence>
<proteinExistence type="inferred from homology"/>
<dbReference type="PROSITE" id="PS00136">
    <property type="entry name" value="SUBTILASE_ASP"/>
    <property type="match status" value="1"/>
</dbReference>
<dbReference type="InterPro" id="IPR023827">
    <property type="entry name" value="Peptidase_S8_Asp-AS"/>
</dbReference>
<sequence>MTTLAQLVDATGRPTFVEVKARTAAEERRRADALPGSAGHATEARVRTAATPDDPSRPLQWALDVLRSDDLPAVDLTGQLIAVVDTGVYAGHEDFAPGQVRCDLGTDLVGDALDPAGDGCTDPEGHGTHVAGIAAAVTNNAKGVASLASGAQILPVRVLDKDGAGTSTAIATGIVYAVDHGATVINISAAGDYSEVYDPAVAYATQHNVPVVVAAGNNGTTGNQALWPASSPGAIAVTAIDQNGTVAAYSNTSGVADIAAPGTGIYGLDAKTGRYIYKSGTSMASPEVAASVALYRATHPASTAVQVRQALTATAQDAGEPGPDAQYGAGIVNPYALVSNNVPTVTISSLKVTKRTRITVHAAAFKPGTNVTVTETYRYPRKNIFISKTVALGTARVSRAGTATRLITPVQSAKTGTLTIRGTAADGTKTTITNTIKVG</sequence>
<protein>
    <recommendedName>
        <fullName evidence="8">Peptidase S8/S53 domain-containing protein</fullName>
    </recommendedName>
</protein>
<dbReference type="InterPro" id="IPR023828">
    <property type="entry name" value="Peptidase_S8_Ser-AS"/>
</dbReference>
<dbReference type="PROSITE" id="PS00138">
    <property type="entry name" value="SUBTILASE_SER"/>
    <property type="match status" value="1"/>
</dbReference>
<dbReference type="PANTHER" id="PTHR43806">
    <property type="entry name" value="PEPTIDASE S8"/>
    <property type="match status" value="1"/>
</dbReference>
<comment type="caution">
    <text evidence="9">The sequence shown here is derived from an EMBL/GenBank/DDBJ whole genome shotgun (WGS) entry which is preliminary data.</text>
</comment>
<comment type="similarity">
    <text evidence="1 5 6">Belongs to the peptidase S8 family.</text>
</comment>
<dbReference type="PANTHER" id="PTHR43806:SF11">
    <property type="entry name" value="CEREVISIN-RELATED"/>
    <property type="match status" value="1"/>
</dbReference>
<feature type="region of interest" description="Disordered" evidence="7">
    <location>
        <begin position="22"/>
        <end position="56"/>
    </location>
</feature>
<evidence type="ECO:0000256" key="3">
    <source>
        <dbReference type="ARBA" id="ARBA00022801"/>
    </source>
</evidence>
<dbReference type="EMBL" id="BOQP01000063">
    <property type="protein sequence ID" value="GIM84286.1"/>
    <property type="molecule type" value="Genomic_DNA"/>
</dbReference>
<evidence type="ECO:0000256" key="1">
    <source>
        <dbReference type="ARBA" id="ARBA00011073"/>
    </source>
</evidence>
<feature type="domain" description="Peptidase S8/S53" evidence="8">
    <location>
        <begin position="78"/>
        <end position="330"/>
    </location>
</feature>
<dbReference type="Gene3D" id="3.40.50.200">
    <property type="entry name" value="Peptidase S8/S53 domain"/>
    <property type="match status" value="1"/>
</dbReference>
<gene>
    <name evidence="9" type="ORF">Aco04nite_90710</name>
</gene>
<dbReference type="Proteomes" id="UP000680865">
    <property type="component" value="Unassembled WGS sequence"/>
</dbReference>
<dbReference type="InterPro" id="IPR022398">
    <property type="entry name" value="Peptidase_S8_His-AS"/>
</dbReference>
<evidence type="ECO:0000256" key="7">
    <source>
        <dbReference type="SAM" id="MobiDB-lite"/>
    </source>
</evidence>
<dbReference type="InterPro" id="IPR050131">
    <property type="entry name" value="Peptidase_S8_subtilisin-like"/>
</dbReference>
<dbReference type="PRINTS" id="PR00723">
    <property type="entry name" value="SUBTILISIN"/>
</dbReference>
<keyword evidence="4 5" id="KW-0720">Serine protease</keyword>
<keyword evidence="3 5" id="KW-0378">Hydrolase</keyword>
<evidence type="ECO:0000256" key="4">
    <source>
        <dbReference type="ARBA" id="ARBA00022825"/>
    </source>
</evidence>
<feature type="active site" description="Charge relay system" evidence="5">
    <location>
        <position position="126"/>
    </location>
</feature>
<evidence type="ECO:0000313" key="9">
    <source>
        <dbReference type="EMBL" id="GIM84286.1"/>
    </source>
</evidence>
<keyword evidence="2 5" id="KW-0645">Protease</keyword>
<dbReference type="GO" id="GO:0004252">
    <property type="term" value="F:serine-type endopeptidase activity"/>
    <property type="evidence" value="ECO:0007669"/>
    <property type="project" value="UniProtKB-UniRule"/>
</dbReference>
<accession>A0A919T1K0</accession>
<feature type="compositionally biased region" description="Basic and acidic residues" evidence="7">
    <location>
        <begin position="22"/>
        <end position="32"/>
    </location>
</feature>
<reference evidence="9" key="1">
    <citation type="submission" date="2021-03" db="EMBL/GenBank/DDBJ databases">
        <title>Whole genome shotgun sequence of Actinoplanes consettensis NBRC 14913.</title>
        <authorList>
            <person name="Komaki H."/>
            <person name="Tamura T."/>
        </authorList>
    </citation>
    <scope>NUCLEOTIDE SEQUENCE</scope>
    <source>
        <strain evidence="9">NBRC 14913</strain>
    </source>
</reference>
<evidence type="ECO:0000256" key="5">
    <source>
        <dbReference type="PROSITE-ProRule" id="PRU01240"/>
    </source>
</evidence>
<feature type="active site" description="Charge relay system" evidence="5">
    <location>
        <position position="282"/>
    </location>
</feature>
<dbReference type="PROSITE" id="PS51892">
    <property type="entry name" value="SUBTILASE"/>
    <property type="match status" value="1"/>
</dbReference>
<keyword evidence="10" id="KW-1185">Reference proteome</keyword>
<dbReference type="RefSeq" id="WP_213003380.1">
    <property type="nucleotide sequence ID" value="NZ_BAAATW010000012.1"/>
</dbReference>
<dbReference type="InterPro" id="IPR036852">
    <property type="entry name" value="Peptidase_S8/S53_dom_sf"/>
</dbReference>
<dbReference type="InterPro" id="IPR000209">
    <property type="entry name" value="Peptidase_S8/S53_dom"/>
</dbReference>
<name>A0A919T1K0_9ACTN</name>
<dbReference type="InterPro" id="IPR015500">
    <property type="entry name" value="Peptidase_S8_subtilisin-rel"/>
</dbReference>
<evidence type="ECO:0000256" key="2">
    <source>
        <dbReference type="ARBA" id="ARBA00022670"/>
    </source>
</evidence>
<dbReference type="AlphaFoldDB" id="A0A919T1K0"/>